<dbReference type="KEGG" id="caby:Cabys_2154"/>
<evidence type="ECO:0000313" key="4">
    <source>
        <dbReference type="Proteomes" id="UP000004671"/>
    </source>
</evidence>
<organism evidence="3 4">
    <name type="scientific">Caldithrix abyssi DSM 13497</name>
    <dbReference type="NCBI Taxonomy" id="880073"/>
    <lineage>
        <taxon>Bacteria</taxon>
        <taxon>Pseudomonadati</taxon>
        <taxon>Calditrichota</taxon>
        <taxon>Calditrichia</taxon>
        <taxon>Calditrichales</taxon>
        <taxon>Calditrichaceae</taxon>
        <taxon>Caldithrix</taxon>
    </lineage>
</organism>
<dbReference type="OrthoDB" id="9810303at2"/>
<dbReference type="Pfam" id="PF00535">
    <property type="entry name" value="Glycos_transf_2"/>
    <property type="match status" value="1"/>
</dbReference>
<dbReference type="STRING" id="880073.Cabys_2154"/>
<dbReference type="InterPro" id="IPR050256">
    <property type="entry name" value="Glycosyltransferase_2"/>
</dbReference>
<evidence type="ECO:0000313" key="2">
    <source>
        <dbReference type="EMBL" id="APF18903.1"/>
    </source>
</evidence>
<evidence type="ECO:0000313" key="5">
    <source>
        <dbReference type="Proteomes" id="UP000183868"/>
    </source>
</evidence>
<accession>H1XV31</accession>
<evidence type="ECO:0000313" key="3">
    <source>
        <dbReference type="EMBL" id="EHO42864.1"/>
    </source>
</evidence>
<gene>
    <name evidence="2" type="ORF">Cabys_2154</name>
    <name evidence="3" type="ORF">Calab_3260</name>
</gene>
<dbReference type="PaxDb" id="880073-Calab_3260"/>
<keyword evidence="3" id="KW-0808">Transferase</keyword>
<dbReference type="HOGENOM" id="CLU_033536_7_4_0"/>
<dbReference type="AlphaFoldDB" id="H1XV31"/>
<dbReference type="Proteomes" id="UP000004671">
    <property type="component" value="Chromosome"/>
</dbReference>
<protein>
    <submittedName>
        <fullName evidence="3">Glycosyl transferase family 2</fullName>
    </submittedName>
    <submittedName>
        <fullName evidence="2">Glycosyltransferase involved in cell wall biosynthesis</fullName>
    </submittedName>
</protein>
<sequence length="228" mass="26287">MPIPYDIVIPAYNAHNELPVLLKQIDLLIHKPQKIYIIDDGSKKSYSFPEFPNLNVHIYRYERNRGKGMAIRKGLELFLNNNDTPFLLLMDADGQHPVQSIPDFLKKAQTQPFDLLIGNRVGRVGKMPLLRIFSNTVSSLIVSWITGERIVDSQCGFRLLRRRLIENIQLKEKGFQVETELIIKSAKQGYKIGFIPIPTIYNGQKSNIKHFSDTVRFIQIIIKEILSR</sequence>
<dbReference type="Gene3D" id="3.90.550.10">
    <property type="entry name" value="Spore Coat Polysaccharide Biosynthesis Protein SpsA, Chain A"/>
    <property type="match status" value="1"/>
</dbReference>
<dbReference type="InParanoid" id="H1XV31"/>
<dbReference type="Proteomes" id="UP000183868">
    <property type="component" value="Chromosome"/>
</dbReference>
<feature type="domain" description="Glycosyltransferase 2-like" evidence="1">
    <location>
        <begin position="7"/>
        <end position="166"/>
    </location>
</feature>
<dbReference type="EMBL" id="CM001402">
    <property type="protein sequence ID" value="EHO42864.1"/>
    <property type="molecule type" value="Genomic_DNA"/>
</dbReference>
<dbReference type="SUPFAM" id="SSF53448">
    <property type="entry name" value="Nucleotide-diphospho-sugar transferases"/>
    <property type="match status" value="1"/>
</dbReference>
<dbReference type="EMBL" id="CP018099">
    <property type="protein sequence ID" value="APF18903.1"/>
    <property type="molecule type" value="Genomic_DNA"/>
</dbReference>
<dbReference type="InterPro" id="IPR001173">
    <property type="entry name" value="Glyco_trans_2-like"/>
</dbReference>
<reference evidence="2 5" key="2">
    <citation type="submission" date="2016-11" db="EMBL/GenBank/DDBJ databases">
        <title>Genomic analysis of Caldithrix abyssi and proposal of a novel bacterial phylum Caldithrichaeota.</title>
        <authorList>
            <person name="Kublanov I."/>
            <person name="Sigalova O."/>
            <person name="Gavrilov S."/>
            <person name="Lebedinsky A."/>
            <person name="Ivanova N."/>
            <person name="Daum C."/>
            <person name="Reddy T."/>
            <person name="Klenk H.P."/>
            <person name="Goker M."/>
            <person name="Reva O."/>
            <person name="Miroshnichenko M."/>
            <person name="Kyprides N."/>
            <person name="Woyke T."/>
            <person name="Gelfand M."/>
        </authorList>
    </citation>
    <scope>NUCLEOTIDE SEQUENCE [LARGE SCALE GENOMIC DNA]</scope>
    <source>
        <strain evidence="2 5">LF13</strain>
    </source>
</reference>
<keyword evidence="4" id="KW-1185">Reference proteome</keyword>
<name>H1XV31_CALAY</name>
<dbReference type="CDD" id="cd04179">
    <property type="entry name" value="DPM_DPG-synthase_like"/>
    <property type="match status" value="1"/>
</dbReference>
<dbReference type="PANTHER" id="PTHR48090">
    <property type="entry name" value="UNDECAPRENYL-PHOSPHATE 4-DEOXY-4-FORMAMIDO-L-ARABINOSE TRANSFERASE-RELATED"/>
    <property type="match status" value="1"/>
</dbReference>
<dbReference type="InterPro" id="IPR029044">
    <property type="entry name" value="Nucleotide-diphossugar_trans"/>
</dbReference>
<dbReference type="RefSeq" id="WP_006930235.1">
    <property type="nucleotide sequence ID" value="NZ_CM001402.1"/>
</dbReference>
<proteinExistence type="predicted"/>
<reference evidence="3 4" key="1">
    <citation type="submission" date="2011-09" db="EMBL/GenBank/DDBJ databases">
        <title>The permanent draft genome of Caldithrix abyssi DSM 13497.</title>
        <authorList>
            <consortium name="US DOE Joint Genome Institute (JGI-PGF)"/>
            <person name="Lucas S."/>
            <person name="Han J."/>
            <person name="Lapidus A."/>
            <person name="Bruce D."/>
            <person name="Goodwin L."/>
            <person name="Pitluck S."/>
            <person name="Peters L."/>
            <person name="Kyrpides N."/>
            <person name="Mavromatis K."/>
            <person name="Ivanova N."/>
            <person name="Mikhailova N."/>
            <person name="Chertkov O."/>
            <person name="Detter J.C."/>
            <person name="Tapia R."/>
            <person name="Han C."/>
            <person name="Land M."/>
            <person name="Hauser L."/>
            <person name="Markowitz V."/>
            <person name="Cheng J.-F."/>
            <person name="Hugenholtz P."/>
            <person name="Woyke T."/>
            <person name="Wu D."/>
            <person name="Spring S."/>
            <person name="Brambilla E."/>
            <person name="Klenk H.-P."/>
            <person name="Eisen J.A."/>
        </authorList>
    </citation>
    <scope>NUCLEOTIDE SEQUENCE [LARGE SCALE GENOMIC DNA]</scope>
    <source>
        <strain evidence="3 4">DSM 13497</strain>
    </source>
</reference>
<dbReference type="eggNOG" id="COG1216">
    <property type="taxonomic scope" value="Bacteria"/>
</dbReference>
<evidence type="ECO:0000259" key="1">
    <source>
        <dbReference type="Pfam" id="PF00535"/>
    </source>
</evidence>
<dbReference type="GO" id="GO:0016740">
    <property type="term" value="F:transferase activity"/>
    <property type="evidence" value="ECO:0007669"/>
    <property type="project" value="UniProtKB-KW"/>
</dbReference>